<dbReference type="EMBL" id="AP008214">
    <property type="protein sequence ID" value="BAH94148.1"/>
    <property type="molecule type" value="Genomic_DNA"/>
</dbReference>
<organism evidence="1 2">
    <name type="scientific">Oryza sativa subsp. japonica</name>
    <name type="common">Rice</name>
    <dbReference type="NCBI Taxonomy" id="39947"/>
    <lineage>
        <taxon>Eukaryota</taxon>
        <taxon>Viridiplantae</taxon>
        <taxon>Streptophyta</taxon>
        <taxon>Embryophyta</taxon>
        <taxon>Tracheophyta</taxon>
        <taxon>Spermatophyta</taxon>
        <taxon>Magnoliopsida</taxon>
        <taxon>Liliopsida</taxon>
        <taxon>Poales</taxon>
        <taxon>Poaceae</taxon>
        <taxon>BOP clade</taxon>
        <taxon>Oryzoideae</taxon>
        <taxon>Oryzeae</taxon>
        <taxon>Oryzinae</taxon>
        <taxon>Oryza</taxon>
        <taxon>Oryza sativa</taxon>
    </lineage>
</organism>
<name>C7J6D9_ORYSJ</name>
<reference evidence="2" key="2">
    <citation type="journal article" date="2008" name="Nucleic Acids Res.">
        <title>The rice annotation project database (RAP-DB): 2008 update.</title>
        <authorList>
            <consortium name="The rice annotation project (RAP)"/>
        </authorList>
    </citation>
    <scope>GENOME REANNOTATION</scope>
    <source>
        <strain evidence="2">cv. Nipponbare</strain>
    </source>
</reference>
<sequence>MRAGSVVSN</sequence>
<dbReference type="KEGG" id="dosa:Os08g0194666"/>
<protein>
    <submittedName>
        <fullName evidence="1">Os08g0194666 protein</fullName>
    </submittedName>
</protein>
<evidence type="ECO:0000313" key="2">
    <source>
        <dbReference type="Proteomes" id="UP000000763"/>
    </source>
</evidence>
<reference evidence="1 2" key="1">
    <citation type="journal article" date="2005" name="Nature">
        <title>The map-based sequence of the rice genome.</title>
        <authorList>
            <consortium name="International rice genome sequencing project (IRGSP)"/>
            <person name="Matsumoto T."/>
            <person name="Wu J."/>
            <person name="Kanamori H."/>
            <person name="Katayose Y."/>
            <person name="Fujisawa M."/>
            <person name="Namiki N."/>
            <person name="Mizuno H."/>
            <person name="Yamamoto K."/>
            <person name="Antonio B.A."/>
            <person name="Baba T."/>
            <person name="Sakata K."/>
            <person name="Nagamura Y."/>
            <person name="Aoki H."/>
            <person name="Arikawa K."/>
            <person name="Arita K."/>
            <person name="Bito T."/>
            <person name="Chiden Y."/>
            <person name="Fujitsuka N."/>
            <person name="Fukunaka R."/>
            <person name="Hamada M."/>
            <person name="Harada C."/>
            <person name="Hayashi A."/>
            <person name="Hijishita S."/>
            <person name="Honda M."/>
            <person name="Hosokawa S."/>
            <person name="Ichikawa Y."/>
            <person name="Idonuma A."/>
            <person name="Iijima M."/>
            <person name="Ikeda M."/>
            <person name="Ikeno M."/>
            <person name="Ito K."/>
            <person name="Ito S."/>
            <person name="Ito T."/>
            <person name="Ito Y."/>
            <person name="Ito Y."/>
            <person name="Iwabuchi A."/>
            <person name="Kamiya K."/>
            <person name="Karasawa W."/>
            <person name="Kurita K."/>
            <person name="Katagiri S."/>
            <person name="Kikuta A."/>
            <person name="Kobayashi H."/>
            <person name="Kobayashi N."/>
            <person name="Machita K."/>
            <person name="Maehara T."/>
            <person name="Masukawa M."/>
            <person name="Mizubayashi T."/>
            <person name="Mukai Y."/>
            <person name="Nagasaki H."/>
            <person name="Nagata Y."/>
            <person name="Naito S."/>
            <person name="Nakashima M."/>
            <person name="Nakama Y."/>
            <person name="Nakamichi Y."/>
            <person name="Nakamura M."/>
            <person name="Meguro A."/>
            <person name="Negishi M."/>
            <person name="Ohta I."/>
            <person name="Ohta T."/>
            <person name="Okamoto M."/>
            <person name="Ono N."/>
            <person name="Saji S."/>
            <person name="Sakaguchi M."/>
            <person name="Sakai K."/>
            <person name="Shibata M."/>
            <person name="Shimokawa T."/>
            <person name="Song J."/>
            <person name="Takazaki Y."/>
            <person name="Terasawa K."/>
            <person name="Tsugane M."/>
            <person name="Tsuji K."/>
            <person name="Ueda S."/>
            <person name="Waki K."/>
            <person name="Yamagata H."/>
            <person name="Yamamoto M."/>
            <person name="Yamamoto S."/>
            <person name="Yamane H."/>
            <person name="Yoshiki S."/>
            <person name="Yoshihara R."/>
            <person name="Yukawa K."/>
            <person name="Zhong H."/>
            <person name="Yano M."/>
            <person name="Yuan Q."/>
            <person name="Ouyang S."/>
            <person name="Liu J."/>
            <person name="Jones K.M."/>
            <person name="Gansberger K."/>
            <person name="Moffat K."/>
            <person name="Hill J."/>
            <person name="Bera J."/>
            <person name="Fadrosh D."/>
            <person name="Jin S."/>
            <person name="Johri S."/>
            <person name="Kim M."/>
            <person name="Overton L."/>
            <person name="Reardon M."/>
            <person name="Tsitrin T."/>
            <person name="Vuong H."/>
            <person name="Weaver B."/>
            <person name="Ciecko A."/>
            <person name="Tallon L."/>
            <person name="Jackson J."/>
            <person name="Pai G."/>
            <person name="Aken S.V."/>
            <person name="Utterback T."/>
            <person name="Reidmuller S."/>
            <person name="Feldblyum T."/>
            <person name="Hsiao J."/>
            <person name="Zismann V."/>
            <person name="Iobst S."/>
            <person name="de Vazeille A.R."/>
            <person name="Buell C.R."/>
            <person name="Ying K."/>
            <person name="Li Y."/>
            <person name="Lu T."/>
            <person name="Huang Y."/>
            <person name="Zhao Q."/>
            <person name="Feng Q."/>
            <person name="Zhang L."/>
            <person name="Zhu J."/>
            <person name="Weng Q."/>
            <person name="Mu J."/>
            <person name="Lu Y."/>
            <person name="Fan D."/>
            <person name="Liu Y."/>
            <person name="Guan J."/>
            <person name="Zhang Y."/>
            <person name="Yu S."/>
            <person name="Liu X."/>
            <person name="Zhang Y."/>
            <person name="Hong G."/>
            <person name="Han B."/>
            <person name="Choisne N."/>
            <person name="Demange N."/>
            <person name="Orjeda G."/>
            <person name="Samain S."/>
            <person name="Cattolico L."/>
            <person name="Pelletier E."/>
            <person name="Couloux A."/>
            <person name="Segurens B."/>
            <person name="Wincker P."/>
            <person name="D'Hont A."/>
            <person name="Scarpelli C."/>
            <person name="Weissenbach J."/>
            <person name="Salanoubat M."/>
            <person name="Quetier F."/>
            <person name="Yu Y."/>
            <person name="Kim H.R."/>
            <person name="Rambo T."/>
            <person name="Currie J."/>
            <person name="Collura K."/>
            <person name="Luo M."/>
            <person name="Yang T."/>
            <person name="Ammiraju J.S.S."/>
            <person name="Engler F."/>
            <person name="Soderlund C."/>
            <person name="Wing R.A."/>
            <person name="Palmer L.E."/>
            <person name="de la Bastide M."/>
            <person name="Spiegel L."/>
            <person name="Nascimento L."/>
            <person name="Zutavern T."/>
            <person name="O'Shaughnessy A."/>
            <person name="Dike S."/>
            <person name="Dedhia N."/>
            <person name="Preston R."/>
            <person name="Balija V."/>
            <person name="McCombie W.R."/>
            <person name="Chow T."/>
            <person name="Chen H."/>
            <person name="Chung M."/>
            <person name="Chen C."/>
            <person name="Shaw J."/>
            <person name="Wu H."/>
            <person name="Hsiao K."/>
            <person name="Chao Y."/>
            <person name="Chu M."/>
            <person name="Cheng C."/>
            <person name="Hour A."/>
            <person name="Lee P."/>
            <person name="Lin S."/>
            <person name="Lin Y."/>
            <person name="Liou J."/>
            <person name="Liu S."/>
            <person name="Hsing Y."/>
            <person name="Raghuvanshi S."/>
            <person name="Mohanty A."/>
            <person name="Bharti A.K."/>
            <person name="Gaur A."/>
            <person name="Gupta V."/>
            <person name="Kumar D."/>
            <person name="Ravi V."/>
            <person name="Vij S."/>
            <person name="Kapur A."/>
            <person name="Khurana P."/>
            <person name="Khurana P."/>
            <person name="Khurana J.P."/>
            <person name="Tyagi A.K."/>
            <person name="Gaikwad K."/>
            <person name="Singh A."/>
            <person name="Dalal V."/>
            <person name="Srivastava S."/>
            <person name="Dixit A."/>
            <person name="Pal A.K."/>
            <person name="Ghazi I.A."/>
            <person name="Yadav M."/>
            <person name="Pandit A."/>
            <person name="Bhargava A."/>
            <person name="Sureshbabu K."/>
            <person name="Batra K."/>
            <person name="Sharma T.R."/>
            <person name="Mohapatra T."/>
            <person name="Singh N.K."/>
            <person name="Messing J."/>
            <person name="Nelson A.B."/>
            <person name="Fuks G."/>
            <person name="Kavchok S."/>
            <person name="Keizer G."/>
            <person name="Linton E."/>
            <person name="Llaca V."/>
            <person name="Song R."/>
            <person name="Tanyolac B."/>
            <person name="Young S."/>
            <person name="Ho-Il K."/>
            <person name="Hahn J.H."/>
            <person name="Sangsakoo G."/>
            <person name="Vanavichit A."/>
            <person name="de Mattos Luiz.A.T."/>
            <person name="Zimmer P.D."/>
            <person name="Malone G."/>
            <person name="Dellagostin O."/>
            <person name="de Oliveira A.C."/>
            <person name="Bevan M."/>
            <person name="Bancroft I."/>
            <person name="Minx P."/>
            <person name="Cordum H."/>
            <person name="Wilson R."/>
            <person name="Cheng Z."/>
            <person name="Jin W."/>
            <person name="Jiang J."/>
            <person name="Leong S.A."/>
            <person name="Iwama H."/>
            <person name="Gojobori T."/>
            <person name="Itoh T."/>
            <person name="Niimura Y."/>
            <person name="Fujii Y."/>
            <person name="Habara T."/>
            <person name="Sakai H."/>
            <person name="Sato Y."/>
            <person name="Wilson G."/>
            <person name="Kumar K."/>
            <person name="McCouch S."/>
            <person name="Juretic N."/>
            <person name="Hoen D."/>
            <person name="Wright S."/>
            <person name="Bruskiewich R."/>
            <person name="Bureau T."/>
            <person name="Miyao A."/>
            <person name="Hirochika H."/>
            <person name="Nishikawa T."/>
            <person name="Kadowaki K."/>
            <person name="Sugiura M."/>
            <person name="Burr B."/>
            <person name="Sasaki T."/>
        </authorList>
    </citation>
    <scope>NUCLEOTIDE SEQUENCE [LARGE SCALE GENOMIC DNA]</scope>
    <source>
        <strain evidence="2">cv. Nipponbare</strain>
    </source>
</reference>
<dbReference type="Proteomes" id="UP000000763">
    <property type="component" value="Chromosome 8"/>
</dbReference>
<evidence type="ECO:0000313" key="1">
    <source>
        <dbReference type="EMBL" id="BAH94148.1"/>
    </source>
</evidence>
<accession>C7J6D9</accession>
<gene>
    <name evidence="1" type="ordered locus">Os08g0194666</name>
</gene>
<proteinExistence type="predicted"/>